<reference evidence="3 4" key="1">
    <citation type="submission" date="2016-11" db="EMBL/GenBank/DDBJ databases">
        <title>Complete genome sequence of thermophilic cyanobacteria strain Synechococcus sp. PCC6715.</title>
        <authorList>
            <person name="Tang J."/>
            <person name="Daroch M."/>
            <person name="Liang Y."/>
            <person name="Jiang D."/>
            <person name="Shah M."/>
        </authorList>
    </citation>
    <scope>NUCLEOTIDE SEQUENCE [LARGE SCALE GENOMIC DNA]</scope>
    <source>
        <strain evidence="3 4">PCC 6715</strain>
    </source>
</reference>
<feature type="domain" description="YCII-related" evidence="2">
    <location>
        <begin position="3"/>
        <end position="85"/>
    </location>
</feature>
<reference evidence="4" key="2">
    <citation type="journal article" date="2022" name="Front. Microbiol.">
        <title>Comparative Genomic Analysis Revealed Distinct Molecular Components and Organization of CO2-Concentrating Mechanism in Thermophilic Cyanobacteria.</title>
        <authorList>
            <person name="Tang J."/>
            <person name="Zhou H."/>
            <person name="Yao D."/>
            <person name="Riaz S."/>
            <person name="You D."/>
            <person name="Klepacz-Smolka A."/>
            <person name="Daroch M."/>
        </authorList>
    </citation>
    <scope>NUCLEOTIDE SEQUENCE [LARGE SCALE GENOMIC DNA]</scope>
    <source>
        <strain evidence="4">PCC 6715</strain>
    </source>
</reference>
<proteinExistence type="inferred from homology"/>
<dbReference type="InterPro" id="IPR011008">
    <property type="entry name" value="Dimeric_a/b-barrel"/>
</dbReference>
<organism evidence="3 4">
    <name type="scientific">Parathermosynechococcus lividus PCC 6715</name>
    <dbReference type="NCBI Taxonomy" id="1917166"/>
    <lineage>
        <taxon>Bacteria</taxon>
        <taxon>Bacillati</taxon>
        <taxon>Cyanobacteriota</taxon>
        <taxon>Cyanophyceae</taxon>
        <taxon>Acaryochloridales</taxon>
        <taxon>Thermosynechococcaceae</taxon>
        <taxon>Parathermosynechococcus</taxon>
    </lineage>
</organism>
<dbReference type="InterPro" id="IPR005545">
    <property type="entry name" value="YCII"/>
</dbReference>
<dbReference type="SUPFAM" id="SSF54909">
    <property type="entry name" value="Dimeric alpha+beta barrel"/>
    <property type="match status" value="1"/>
</dbReference>
<keyword evidence="4" id="KW-1185">Reference proteome</keyword>
<dbReference type="Proteomes" id="UP000231057">
    <property type="component" value="Chromosome"/>
</dbReference>
<dbReference type="KEGG" id="slw:BRW62_06315"/>
<dbReference type="PANTHER" id="PTHR33606:SF3">
    <property type="entry name" value="PROTEIN YCII"/>
    <property type="match status" value="1"/>
</dbReference>
<evidence type="ECO:0000313" key="3">
    <source>
        <dbReference type="EMBL" id="ATS18429.1"/>
    </source>
</evidence>
<dbReference type="AlphaFoldDB" id="A0A2D2Q1W6"/>
<evidence type="ECO:0000313" key="4">
    <source>
        <dbReference type="Proteomes" id="UP000231057"/>
    </source>
</evidence>
<gene>
    <name evidence="3" type="ORF">BRW62_06315</name>
</gene>
<dbReference type="Pfam" id="PF03795">
    <property type="entry name" value="YCII"/>
    <property type="match status" value="1"/>
</dbReference>
<dbReference type="OrthoDB" id="461832at2"/>
<name>A0A2D2Q1W6_PARLV</name>
<dbReference type="InterPro" id="IPR051807">
    <property type="entry name" value="Sec-metab_biosynth-assoc"/>
</dbReference>
<dbReference type="EMBL" id="CP018092">
    <property type="protein sequence ID" value="ATS18429.1"/>
    <property type="molecule type" value="Genomic_DNA"/>
</dbReference>
<protein>
    <recommendedName>
        <fullName evidence="2">YCII-related domain-containing protein</fullName>
    </recommendedName>
</protein>
<dbReference type="NCBIfam" id="NF009506">
    <property type="entry name" value="PRK12864.1"/>
    <property type="match status" value="1"/>
</dbReference>
<dbReference type="Gene3D" id="3.30.70.1060">
    <property type="entry name" value="Dimeric alpha+beta barrel"/>
    <property type="match status" value="1"/>
</dbReference>
<evidence type="ECO:0000256" key="1">
    <source>
        <dbReference type="ARBA" id="ARBA00007689"/>
    </source>
</evidence>
<comment type="similarity">
    <text evidence="1">Belongs to the YciI family.</text>
</comment>
<accession>A0A2D2Q1W6</accession>
<dbReference type="RefSeq" id="WP_099798774.1">
    <property type="nucleotide sequence ID" value="NZ_CP018092.1"/>
</dbReference>
<sequence length="89" mass="10631">MAKFVVWGRYCEDVLERRAPHRQDHLDGLARQKDQGSLVTIGPTKDLRYFFAIYTAESEEAVRQLIEADPYWQHHIWTDYTIHEWIQAL</sequence>
<dbReference type="PANTHER" id="PTHR33606">
    <property type="entry name" value="PROTEIN YCII"/>
    <property type="match status" value="1"/>
</dbReference>
<evidence type="ECO:0000259" key="2">
    <source>
        <dbReference type="Pfam" id="PF03795"/>
    </source>
</evidence>